<keyword evidence="2" id="KW-0472">Membrane</keyword>
<feature type="compositionally biased region" description="Low complexity" evidence="1">
    <location>
        <begin position="338"/>
        <end position="351"/>
    </location>
</feature>
<gene>
    <name evidence="3" type="ORF">G3I21_29045</name>
</gene>
<dbReference type="AlphaFoldDB" id="A0A7K3R0I8"/>
<accession>A0A7K3R0I8</accession>
<dbReference type="RefSeq" id="WP_164194828.1">
    <property type="nucleotide sequence ID" value="NZ_JAAGMR010000330.1"/>
</dbReference>
<keyword evidence="2" id="KW-1133">Transmembrane helix</keyword>
<reference evidence="3 4" key="1">
    <citation type="submission" date="2020-01" db="EMBL/GenBank/DDBJ databases">
        <title>Insect and environment-associated Actinomycetes.</title>
        <authorList>
            <person name="Currrie C."/>
            <person name="Chevrette M."/>
            <person name="Carlson C."/>
            <person name="Stubbendieck R."/>
            <person name="Wendt-Pienkowski E."/>
        </authorList>
    </citation>
    <scope>NUCLEOTIDE SEQUENCE [LARGE SCALE GENOMIC DNA]</scope>
    <source>
        <strain evidence="3 4">SID7754</strain>
    </source>
</reference>
<comment type="caution">
    <text evidence="3">The sequence shown here is derived from an EMBL/GenBank/DDBJ whole genome shotgun (WGS) entry which is preliminary data.</text>
</comment>
<keyword evidence="2" id="KW-0812">Transmembrane</keyword>
<feature type="compositionally biased region" description="Pro residues" evidence="1">
    <location>
        <begin position="95"/>
        <end position="105"/>
    </location>
</feature>
<evidence type="ECO:0000256" key="2">
    <source>
        <dbReference type="SAM" id="Phobius"/>
    </source>
</evidence>
<sequence>MTQSGQGDEPSARPAHEGIVLPSDGGEPLLPGMTGTPAVPPGGQPWGGSWGPGQDQQQPQHQQGQQHQQNQYQQDQQGQGWPPAPAQEWQTPEQPSGPGPMPPEGPAYDAQGYGAAQPYPQQHQGYGYPPQAAPLPPMDEAATQFMPPVGPGQGPEGATQYLPPVPSGGADQAATQYIPPVASGALPPEAGGNDGPHGYPQQPADEAATQYIPPYQAGADGADRQPPAEFDNLFRGTQYGAAEAAQGSTQQMPRVPAPDPRPPAPMVSAQPAYRPPMDHDGGGRGRGGRTGSRVPLIAAIGVGIIVLGIGAGALLSGGGDDGDDNRPVASSTPAGEKPSPSASAADPAQPQAAELDKLLADSGNSRSAVIQSVERIKQCQNLDQAASDLHGAAKQRADLVTRLGKLSVDKLPNNGELNAALTAAWQASAAADNHYAVWARQAKSKKVCVKGHARSTNHTQAGNAQSGTASAQKAKAAQLWNAIATKYGLTTRQPTQL</sequence>
<feature type="transmembrane region" description="Helical" evidence="2">
    <location>
        <begin position="294"/>
        <end position="315"/>
    </location>
</feature>
<feature type="region of interest" description="Disordered" evidence="1">
    <location>
        <begin position="318"/>
        <end position="351"/>
    </location>
</feature>
<organism evidence="3 4">
    <name type="scientific">Streptomyces bauhiniae</name>
    <dbReference type="NCBI Taxonomy" id="2340725"/>
    <lineage>
        <taxon>Bacteria</taxon>
        <taxon>Bacillati</taxon>
        <taxon>Actinomycetota</taxon>
        <taxon>Actinomycetes</taxon>
        <taxon>Kitasatosporales</taxon>
        <taxon>Streptomycetaceae</taxon>
        <taxon>Streptomyces</taxon>
    </lineage>
</organism>
<dbReference type="EMBL" id="JAAGMR010000330">
    <property type="protein sequence ID" value="NEB95679.1"/>
    <property type="molecule type" value="Genomic_DNA"/>
</dbReference>
<feature type="region of interest" description="Disordered" evidence="1">
    <location>
        <begin position="1"/>
        <end position="290"/>
    </location>
</feature>
<dbReference type="Proteomes" id="UP000470520">
    <property type="component" value="Unassembled WGS sequence"/>
</dbReference>
<feature type="compositionally biased region" description="Pro residues" evidence="1">
    <location>
        <begin position="255"/>
        <end position="265"/>
    </location>
</feature>
<evidence type="ECO:0000313" key="4">
    <source>
        <dbReference type="Proteomes" id="UP000470520"/>
    </source>
</evidence>
<evidence type="ECO:0000256" key="1">
    <source>
        <dbReference type="SAM" id="MobiDB-lite"/>
    </source>
</evidence>
<protein>
    <submittedName>
        <fullName evidence="3">Uncharacterized protein</fullName>
    </submittedName>
</protein>
<proteinExistence type="predicted"/>
<evidence type="ECO:0000313" key="3">
    <source>
        <dbReference type="EMBL" id="NEB95679.1"/>
    </source>
</evidence>
<feature type="compositionally biased region" description="Low complexity" evidence="1">
    <location>
        <begin position="52"/>
        <end position="81"/>
    </location>
</feature>
<feature type="compositionally biased region" description="Low complexity" evidence="1">
    <location>
        <begin position="113"/>
        <end position="130"/>
    </location>
</feature>
<name>A0A7K3R0I8_9ACTN</name>